<organism evidence="2 3">
    <name type="scientific">Tritrichomonas musculus</name>
    <dbReference type="NCBI Taxonomy" id="1915356"/>
    <lineage>
        <taxon>Eukaryota</taxon>
        <taxon>Metamonada</taxon>
        <taxon>Parabasalia</taxon>
        <taxon>Tritrichomonadida</taxon>
        <taxon>Tritrichomonadidae</taxon>
        <taxon>Tritrichomonas</taxon>
    </lineage>
</organism>
<name>A0ABR2KYG1_9EUKA</name>
<evidence type="ECO:0000313" key="2">
    <source>
        <dbReference type="EMBL" id="KAK8895756.1"/>
    </source>
</evidence>
<keyword evidence="3" id="KW-1185">Reference proteome</keyword>
<proteinExistence type="predicted"/>
<accession>A0ABR2KYG1</accession>
<feature type="transmembrane region" description="Helical" evidence="1">
    <location>
        <begin position="476"/>
        <end position="500"/>
    </location>
</feature>
<evidence type="ECO:0000313" key="3">
    <source>
        <dbReference type="Proteomes" id="UP001470230"/>
    </source>
</evidence>
<dbReference type="EMBL" id="JAPFFF010000002">
    <property type="protein sequence ID" value="KAK8895756.1"/>
    <property type="molecule type" value="Genomic_DNA"/>
</dbReference>
<dbReference type="Proteomes" id="UP001470230">
    <property type="component" value="Unassembled WGS sequence"/>
</dbReference>
<evidence type="ECO:0000256" key="1">
    <source>
        <dbReference type="SAM" id="Phobius"/>
    </source>
</evidence>
<protein>
    <submittedName>
        <fullName evidence="2">Uncharacterized protein</fullName>
    </submittedName>
</protein>
<keyword evidence="1" id="KW-1133">Transmembrane helix</keyword>
<keyword evidence="1" id="KW-0472">Membrane</keyword>
<keyword evidence="1" id="KW-0812">Transmembrane</keyword>
<comment type="caution">
    <text evidence="2">The sequence shown here is derived from an EMBL/GenBank/DDBJ whole genome shotgun (WGS) entry which is preliminary data.</text>
</comment>
<reference evidence="2 3" key="1">
    <citation type="submission" date="2024-04" db="EMBL/GenBank/DDBJ databases">
        <title>Tritrichomonas musculus Genome.</title>
        <authorList>
            <person name="Alves-Ferreira E."/>
            <person name="Grigg M."/>
            <person name="Lorenzi H."/>
            <person name="Galac M."/>
        </authorList>
    </citation>
    <scope>NUCLEOTIDE SEQUENCE [LARGE SCALE GENOMIC DNA]</scope>
    <source>
        <strain evidence="2 3">EAF2021</strain>
    </source>
</reference>
<sequence length="523" mass="57527">MFFNTTLLYALTITNFYGKSPLFTLSPLKKSTSFQLKENKFSYFFNHALKVDHLSQKIFIDGSKFSSFLRTSIFIRSVDEPECNSIRDLHHSNNRVTFVNCVQIINSTFLSTNSAFDYGGAISTILSNVGDYFLVDRCNFTNCKAKNKGGAIYFIGEMSSTQYNAITFCNFNGCSCNNDYNAVIPQVSDDNRCKGGSVYCEAHSVNFRNSTFSSSSIYGDGDGGAIYAKVMNIDNYTFVTSFTNCAINGSDSYGGAIYIDLVQKGPYNMSFMSFDNCNATNGQCIYATNISSLNINYTSLRNIKRCVLMVNNLDFNFSVGSIVLNDDNLMKLINSTENNYKGSNHISMNLYAPTSFLDIIQNNTDGIPFFDEGIISFCLVVGNDINNYRGYPIIAPSDASRPLEPKVPEDIITPAPPDPVTSEEAATPAQTDVIIPEQTPYATPTQSPSPTLSVTDNYTDVGAGVAATGGSGLSSLAIIFIVIACLIVLVAIIVFVICYLRRRGRCRCDREDSTFGVKNSTYF</sequence>
<gene>
    <name evidence="2" type="ORF">M9Y10_013641</name>
</gene>